<comment type="caution">
    <text evidence="9">The sequence shown here is derived from an EMBL/GenBank/DDBJ whole genome shotgun (WGS) entry which is preliminary data.</text>
</comment>
<comment type="similarity">
    <text evidence="1">Belongs to the FlgM family.</text>
</comment>
<reference evidence="9" key="1">
    <citation type="journal article" date="2020" name="mSystems">
        <title>Genome- and Community-Level Interaction Insights into Carbon Utilization and Element Cycling Functions of Hydrothermarchaeota in Hydrothermal Sediment.</title>
        <authorList>
            <person name="Zhou Z."/>
            <person name="Liu Y."/>
            <person name="Xu W."/>
            <person name="Pan J."/>
            <person name="Luo Z.H."/>
            <person name="Li M."/>
        </authorList>
    </citation>
    <scope>NUCLEOTIDE SEQUENCE [LARGE SCALE GENOMIC DNA]</scope>
    <source>
        <strain evidence="9">SpSt-609</strain>
    </source>
</reference>
<dbReference type="InterPro" id="IPR007412">
    <property type="entry name" value="FlgM"/>
</dbReference>
<name>A0A7C4CEE9_9BACT</name>
<evidence type="ECO:0000256" key="6">
    <source>
        <dbReference type="ARBA" id="ARBA00023163"/>
    </source>
</evidence>
<keyword evidence="3" id="KW-0678">Repressor</keyword>
<evidence type="ECO:0000256" key="2">
    <source>
        <dbReference type="ARBA" id="ARBA00017823"/>
    </source>
</evidence>
<keyword evidence="6" id="KW-0804">Transcription</keyword>
<evidence type="ECO:0000256" key="4">
    <source>
        <dbReference type="ARBA" id="ARBA00022795"/>
    </source>
</evidence>
<evidence type="ECO:0000256" key="7">
    <source>
        <dbReference type="SAM" id="MobiDB-lite"/>
    </source>
</evidence>
<organism evidence="9">
    <name type="scientific">Fervidobacterium thailandense</name>
    <dbReference type="NCBI Taxonomy" id="1008305"/>
    <lineage>
        <taxon>Bacteria</taxon>
        <taxon>Thermotogati</taxon>
        <taxon>Thermotogota</taxon>
        <taxon>Thermotogae</taxon>
        <taxon>Thermotogales</taxon>
        <taxon>Fervidobacteriaceae</taxon>
        <taxon>Fervidobacterium</taxon>
    </lineage>
</organism>
<keyword evidence="5" id="KW-0805">Transcription regulation</keyword>
<keyword evidence="4" id="KW-1005">Bacterial flagellum biogenesis</keyword>
<evidence type="ECO:0000256" key="1">
    <source>
        <dbReference type="ARBA" id="ARBA00005322"/>
    </source>
</evidence>
<dbReference type="InterPro" id="IPR031316">
    <property type="entry name" value="FlgM_C"/>
</dbReference>
<dbReference type="Pfam" id="PF04316">
    <property type="entry name" value="FlgM"/>
    <property type="match status" value="1"/>
</dbReference>
<evidence type="ECO:0000256" key="3">
    <source>
        <dbReference type="ARBA" id="ARBA00022491"/>
    </source>
</evidence>
<dbReference type="GO" id="GO:0044781">
    <property type="term" value="P:bacterial-type flagellum organization"/>
    <property type="evidence" value="ECO:0007669"/>
    <property type="project" value="UniProtKB-KW"/>
</dbReference>
<protein>
    <recommendedName>
        <fullName evidence="2">Negative regulator of flagellin synthesis</fullName>
    </recommendedName>
</protein>
<dbReference type="GO" id="GO:0045892">
    <property type="term" value="P:negative regulation of DNA-templated transcription"/>
    <property type="evidence" value="ECO:0007669"/>
    <property type="project" value="InterPro"/>
</dbReference>
<feature type="compositionally biased region" description="Basic and acidic residues" evidence="7">
    <location>
        <begin position="18"/>
        <end position="30"/>
    </location>
</feature>
<gene>
    <name evidence="9" type="primary">flgM</name>
    <name evidence="9" type="ORF">ENT77_06855</name>
</gene>
<dbReference type="InterPro" id="IPR035890">
    <property type="entry name" value="Anti-sigma-28_factor_FlgM_sf"/>
</dbReference>
<dbReference type="NCBIfam" id="TIGR03824">
    <property type="entry name" value="FlgM_jcvi"/>
    <property type="match status" value="1"/>
</dbReference>
<accession>A0A7C4CEE9</accession>
<feature type="domain" description="Anti-sigma-28 factor FlgM C-terminal" evidence="8">
    <location>
        <begin position="44"/>
        <end position="90"/>
    </location>
</feature>
<feature type="region of interest" description="Disordered" evidence="7">
    <location>
        <begin position="1"/>
        <end position="30"/>
    </location>
</feature>
<evidence type="ECO:0000259" key="8">
    <source>
        <dbReference type="Pfam" id="PF04316"/>
    </source>
</evidence>
<sequence>MIDRVNRAGQMQGVQHIQEAKGKEAKKREELRDKVDNEALLVESGKKVAEYISMAKNYPEIRTELVQKLKEAIENGTFKVDVDKIAKKLLGE</sequence>
<dbReference type="AlphaFoldDB" id="A0A7C4CEE9"/>
<keyword evidence="9" id="KW-0969">Cilium</keyword>
<keyword evidence="9" id="KW-0966">Cell projection</keyword>
<proteinExistence type="inferred from homology"/>
<dbReference type="SUPFAM" id="SSF101498">
    <property type="entry name" value="Anti-sigma factor FlgM"/>
    <property type="match status" value="1"/>
</dbReference>
<dbReference type="EMBL" id="DSZY01000030">
    <property type="protein sequence ID" value="HGU40902.1"/>
    <property type="molecule type" value="Genomic_DNA"/>
</dbReference>
<evidence type="ECO:0000256" key="5">
    <source>
        <dbReference type="ARBA" id="ARBA00023015"/>
    </source>
</evidence>
<keyword evidence="9" id="KW-0282">Flagellum</keyword>
<evidence type="ECO:0000313" key="9">
    <source>
        <dbReference type="EMBL" id="HGU40902.1"/>
    </source>
</evidence>